<keyword evidence="9" id="KW-0411">Iron-sulfur</keyword>
<protein>
    <recommendedName>
        <fullName evidence="12">ThiC-associated domain-containing protein</fullName>
    </recommendedName>
</protein>
<dbReference type="GO" id="GO:0051539">
    <property type="term" value="F:4 iron, 4 sulfur cluster binding"/>
    <property type="evidence" value="ECO:0007669"/>
    <property type="project" value="UniProtKB-KW"/>
</dbReference>
<dbReference type="Gene3D" id="6.10.250.620">
    <property type="match status" value="1"/>
</dbReference>
<dbReference type="NCBIfam" id="TIGR00190">
    <property type="entry name" value="thiC"/>
    <property type="match status" value="1"/>
</dbReference>
<comment type="cofactor">
    <cofactor evidence="1">
        <name>[4Fe-4S] cluster</name>
        <dbReference type="ChEBI" id="CHEBI:49883"/>
    </cofactor>
</comment>
<evidence type="ECO:0000256" key="2">
    <source>
        <dbReference type="ARBA" id="ARBA00003175"/>
    </source>
</evidence>
<keyword evidence="3" id="KW-0004">4Fe-4S</keyword>
<dbReference type="SFLD" id="SFLDS00113">
    <property type="entry name" value="Radical_SAM_Phosphomethylpyrim"/>
    <property type="match status" value="1"/>
</dbReference>
<evidence type="ECO:0000256" key="10">
    <source>
        <dbReference type="ARBA" id="ARBA00023239"/>
    </source>
</evidence>
<evidence type="ECO:0000256" key="9">
    <source>
        <dbReference type="ARBA" id="ARBA00023014"/>
    </source>
</evidence>
<dbReference type="PANTHER" id="PTHR30557:SF1">
    <property type="entry name" value="PHOSPHOMETHYLPYRIMIDINE SYNTHASE, CHLOROPLASTIC"/>
    <property type="match status" value="1"/>
</dbReference>
<keyword evidence="4" id="KW-0949">S-adenosyl-L-methionine</keyword>
<dbReference type="GO" id="GO:0016830">
    <property type="term" value="F:carbon-carbon lyase activity"/>
    <property type="evidence" value="ECO:0007669"/>
    <property type="project" value="InterPro"/>
</dbReference>
<proteinExistence type="inferred from homology"/>
<keyword evidence="6" id="KW-0862">Zinc</keyword>
<dbReference type="Pfam" id="PF01964">
    <property type="entry name" value="ThiC_Rad_SAM"/>
    <property type="match status" value="1"/>
</dbReference>
<reference evidence="11" key="1">
    <citation type="submission" date="2021-01" db="EMBL/GenBank/DDBJ databases">
        <authorList>
            <person name="Corre E."/>
            <person name="Pelletier E."/>
            <person name="Niang G."/>
            <person name="Scheremetjew M."/>
            <person name="Finn R."/>
            <person name="Kale V."/>
            <person name="Holt S."/>
            <person name="Cochrane G."/>
            <person name="Meng A."/>
            <person name="Brown T."/>
            <person name="Cohen L."/>
        </authorList>
    </citation>
    <scope>NUCLEOTIDE SEQUENCE</scope>
    <source>
        <strain evidence="11">PLY429</strain>
    </source>
</reference>
<evidence type="ECO:0000256" key="4">
    <source>
        <dbReference type="ARBA" id="ARBA00022691"/>
    </source>
</evidence>
<evidence type="ECO:0000256" key="6">
    <source>
        <dbReference type="ARBA" id="ARBA00022833"/>
    </source>
</evidence>
<sequence>MAPVPYAAASALSSRARIGGPISGLRSARRNHRAVSAASNMPAVRAVATPPEQSDALERLEAGERSRLEKGDAFAELQALTESKKQSVNRPQDPEKLQFVENPSFEECFPNSVKMYKEMDHDGSVLKVPFRRVVLEGGSGHIDLYDTSGPQGINPREELPKLRAPWVAKRAADTKCCTQMYYARQGVITEEMAFCAAREGMEPEFVRSEVARGRAIIPANRCHSELEPTIVGRKFTTKINANMGNSAVSSSIEEEVEKLQWSTMWGADTIMDLSTGNDIHATREWVMRNSPVPVGTVPIYQCLEKADGVVENITWELFRETLMEQAEQGVDYWTIHAGVLLASIPLTATRLTGIVSRGGSIHAKLALLEHKENFAYEHWDEILDICAQYDISLSIGDGLRPGCIKDANDAAQFFELKVQGELTRRAWEKNVQVMNEGPGHVPLHKIQENMDKQLDWCSEAPFYTLGPLTTDVAPGYDHITSAIGAATIGAAGTALLCYVTPKEHLGLPDRDDVKQGVIAYKIAAHAADLAKGLPGAQAWDDELSLARFEFRWNDQFNLSLDPVTAKAYHDATLPQEPAKTAHFCSMCGPKFCSMNITQELREYAQSVANGDVEAAKVEGMQQMSETFKQKGAEVYHEPGQLKQE</sequence>
<dbReference type="FunFam" id="3.20.20.540:FF:000001">
    <property type="entry name" value="Phosphomethylpyrimidine synthase"/>
    <property type="match status" value="1"/>
</dbReference>
<organism evidence="11">
    <name type="scientific">Tetraselmis chuii</name>
    <dbReference type="NCBI Taxonomy" id="63592"/>
    <lineage>
        <taxon>Eukaryota</taxon>
        <taxon>Viridiplantae</taxon>
        <taxon>Chlorophyta</taxon>
        <taxon>core chlorophytes</taxon>
        <taxon>Chlorodendrophyceae</taxon>
        <taxon>Chlorodendrales</taxon>
        <taxon>Chlorodendraceae</taxon>
        <taxon>Tetraselmis</taxon>
    </lineage>
</organism>
<dbReference type="AlphaFoldDB" id="A0A7S1SLP2"/>
<name>A0A7S1SLP2_9CHLO</name>
<dbReference type="NCBIfam" id="NF006763">
    <property type="entry name" value="PRK09284.1"/>
    <property type="match status" value="1"/>
</dbReference>
<accession>A0A7S1SLP2</accession>
<comment type="function">
    <text evidence="2">Catalyzes the synthesis of the hydroxymethylpyrimidine phosphate (HMP-P) moiety of thiamine from aminoimidazole ribotide (AIR) in a radical S-adenosyl-L-methionine (SAM)-dependent reaction.</text>
</comment>
<evidence type="ECO:0000256" key="7">
    <source>
        <dbReference type="ARBA" id="ARBA00022977"/>
    </source>
</evidence>
<dbReference type="Gene3D" id="3.20.20.540">
    <property type="entry name" value="Radical SAM ThiC family, central domain"/>
    <property type="match status" value="1"/>
</dbReference>
<evidence type="ECO:0000256" key="5">
    <source>
        <dbReference type="ARBA" id="ARBA00022723"/>
    </source>
</evidence>
<dbReference type="SFLD" id="SFLDG01114">
    <property type="entry name" value="phosphomethylpyrimidine_syntha"/>
    <property type="match status" value="1"/>
</dbReference>
<dbReference type="GO" id="GO:0009228">
    <property type="term" value="P:thiamine biosynthetic process"/>
    <property type="evidence" value="ECO:0007669"/>
    <property type="project" value="UniProtKB-KW"/>
</dbReference>
<keyword evidence="8" id="KW-0408">Iron</keyword>
<dbReference type="PANTHER" id="PTHR30557">
    <property type="entry name" value="THIAMINE BIOSYNTHESIS PROTEIN THIC"/>
    <property type="match status" value="1"/>
</dbReference>
<dbReference type="InterPro" id="IPR002817">
    <property type="entry name" value="ThiC/BzaA/B"/>
</dbReference>
<dbReference type="HAMAP" id="MF_00089">
    <property type="entry name" value="ThiC"/>
    <property type="match status" value="1"/>
</dbReference>
<evidence type="ECO:0000256" key="3">
    <source>
        <dbReference type="ARBA" id="ARBA00022485"/>
    </source>
</evidence>
<keyword evidence="7" id="KW-0784">Thiamine biosynthesis</keyword>
<dbReference type="InterPro" id="IPR037509">
    <property type="entry name" value="ThiC"/>
</dbReference>
<keyword evidence="10" id="KW-0456">Lyase</keyword>
<dbReference type="NCBIfam" id="NF009895">
    <property type="entry name" value="PRK13352.1"/>
    <property type="match status" value="1"/>
</dbReference>
<dbReference type="GO" id="GO:0046872">
    <property type="term" value="F:metal ion binding"/>
    <property type="evidence" value="ECO:0007669"/>
    <property type="project" value="UniProtKB-KW"/>
</dbReference>
<keyword evidence="5" id="KW-0479">Metal-binding</keyword>
<dbReference type="InterPro" id="IPR038521">
    <property type="entry name" value="ThiC/Bza_core_dom"/>
</dbReference>
<dbReference type="SFLD" id="SFLDF00407">
    <property type="entry name" value="phosphomethylpyrimidine_syntha"/>
    <property type="match status" value="1"/>
</dbReference>
<dbReference type="EMBL" id="HBGG01009686">
    <property type="protein sequence ID" value="CAD9202655.1"/>
    <property type="molecule type" value="Transcribed_RNA"/>
</dbReference>
<evidence type="ECO:0000256" key="8">
    <source>
        <dbReference type="ARBA" id="ARBA00023004"/>
    </source>
</evidence>
<evidence type="ECO:0000313" key="11">
    <source>
        <dbReference type="EMBL" id="CAD9202655.1"/>
    </source>
</evidence>
<gene>
    <name evidence="11" type="ORF">TCHU04912_LOCUS4888</name>
</gene>
<evidence type="ECO:0008006" key="12">
    <source>
        <dbReference type="Google" id="ProtNLM"/>
    </source>
</evidence>
<evidence type="ECO:0000256" key="1">
    <source>
        <dbReference type="ARBA" id="ARBA00001966"/>
    </source>
</evidence>